<name>A0AAV4RVR9_9ARAC</name>
<feature type="compositionally biased region" description="Low complexity" evidence="1">
    <location>
        <begin position="96"/>
        <end position="106"/>
    </location>
</feature>
<evidence type="ECO:0000256" key="1">
    <source>
        <dbReference type="SAM" id="MobiDB-lite"/>
    </source>
</evidence>
<proteinExistence type="predicted"/>
<dbReference type="Proteomes" id="UP001054837">
    <property type="component" value="Unassembled WGS sequence"/>
</dbReference>
<gene>
    <name evidence="2" type="primary">AVEN_65310_1</name>
    <name evidence="2" type="ORF">CDAR_165781</name>
</gene>
<feature type="region of interest" description="Disordered" evidence="1">
    <location>
        <begin position="67"/>
        <end position="106"/>
    </location>
</feature>
<organism evidence="2 3">
    <name type="scientific">Caerostris darwini</name>
    <dbReference type="NCBI Taxonomy" id="1538125"/>
    <lineage>
        <taxon>Eukaryota</taxon>
        <taxon>Metazoa</taxon>
        <taxon>Ecdysozoa</taxon>
        <taxon>Arthropoda</taxon>
        <taxon>Chelicerata</taxon>
        <taxon>Arachnida</taxon>
        <taxon>Araneae</taxon>
        <taxon>Araneomorphae</taxon>
        <taxon>Entelegynae</taxon>
        <taxon>Araneoidea</taxon>
        <taxon>Araneidae</taxon>
        <taxon>Caerostris</taxon>
    </lineage>
</organism>
<evidence type="ECO:0000313" key="2">
    <source>
        <dbReference type="EMBL" id="GIY24906.1"/>
    </source>
</evidence>
<comment type="caution">
    <text evidence="2">The sequence shown here is derived from an EMBL/GenBank/DDBJ whole genome shotgun (WGS) entry which is preliminary data.</text>
</comment>
<accession>A0AAV4RVR9</accession>
<keyword evidence="3" id="KW-1185">Reference proteome</keyword>
<dbReference type="AlphaFoldDB" id="A0AAV4RVR9"/>
<evidence type="ECO:0000313" key="3">
    <source>
        <dbReference type="Proteomes" id="UP001054837"/>
    </source>
</evidence>
<reference evidence="2 3" key="1">
    <citation type="submission" date="2021-06" db="EMBL/GenBank/DDBJ databases">
        <title>Caerostris darwini draft genome.</title>
        <authorList>
            <person name="Kono N."/>
            <person name="Arakawa K."/>
        </authorList>
    </citation>
    <scope>NUCLEOTIDE SEQUENCE [LARGE SCALE GENOMIC DNA]</scope>
</reference>
<dbReference type="EMBL" id="BPLQ01006753">
    <property type="protein sequence ID" value="GIY24906.1"/>
    <property type="molecule type" value="Genomic_DNA"/>
</dbReference>
<protein>
    <submittedName>
        <fullName evidence="2">Uncharacterized protein</fullName>
    </submittedName>
</protein>
<sequence length="214" mass="22785">MGDVDVSIFSISGAKRGMRSGRNHQPCPPAVVITHDSDNFSPSAINPSSGEGLLSYKNAGLGSSTLSLATEGRNGGFTGGPPSRTGSPRHSRIHPSEGSSLPKSGSSMAVFSTEGQMLGIVPHSSNSRIKIGAKEGPNIQRTREMSGINQNMVDLVRSRVISRLEEISPIPYCSDFEIGKVLNGEIVNTTPNLDISPRYWAAQTRRGRPLCTHS</sequence>